<gene>
    <name evidence="2" type="ORF">ERX55_02330</name>
</gene>
<feature type="transmembrane region" description="Helical" evidence="1">
    <location>
        <begin position="95"/>
        <end position="114"/>
    </location>
</feature>
<dbReference type="Proteomes" id="UP000294843">
    <property type="component" value="Unassembled WGS sequence"/>
</dbReference>
<evidence type="ECO:0000256" key="1">
    <source>
        <dbReference type="SAM" id="Phobius"/>
    </source>
</evidence>
<comment type="caution">
    <text evidence="2">The sequence shown here is derived from an EMBL/GenBank/DDBJ whole genome shotgun (WGS) entry which is preliminary data.</text>
</comment>
<dbReference type="EMBL" id="SCWF01000001">
    <property type="protein sequence ID" value="TDM15765.1"/>
    <property type="molecule type" value="Genomic_DNA"/>
</dbReference>
<dbReference type="InterPro" id="IPR019649">
    <property type="entry name" value="DUF2512"/>
</dbReference>
<feature type="transmembrane region" description="Helical" evidence="1">
    <location>
        <begin position="68"/>
        <end position="89"/>
    </location>
</feature>
<keyword evidence="3" id="KW-1185">Reference proteome</keyword>
<dbReference type="AlphaFoldDB" id="A0A4R6C343"/>
<name>A0A4R6C343_9STAP</name>
<accession>A0A4R6C343</accession>
<keyword evidence="1" id="KW-1133">Transmembrane helix</keyword>
<organism evidence="2 3">
    <name type="scientific">Macrococcus bovicus</name>
    <dbReference type="NCBI Taxonomy" id="69968"/>
    <lineage>
        <taxon>Bacteria</taxon>
        <taxon>Bacillati</taxon>
        <taxon>Bacillota</taxon>
        <taxon>Bacilli</taxon>
        <taxon>Bacillales</taxon>
        <taxon>Staphylococcaceae</taxon>
        <taxon>Macrococcus</taxon>
    </lineage>
</organism>
<dbReference type="RefSeq" id="WP_133450964.1">
    <property type="nucleotide sequence ID" value="NZ_SCWF01000001.1"/>
</dbReference>
<sequence>MNHLKALLVKFVVIALVLFIVLTLIFKVPFMDTLWISLATTVLAYLLGDLGIFKMAGRPDEFTKRNGLAAVADLLLSFLVIWLMARSLTGDDDNMFWPAALSALAITGGEWLFFHKFVDREVFNRPGKDLAGERSRR</sequence>
<dbReference type="Pfam" id="PF10710">
    <property type="entry name" value="DUF2512"/>
    <property type="match status" value="1"/>
</dbReference>
<proteinExistence type="predicted"/>
<dbReference type="OrthoDB" id="2111682at2"/>
<evidence type="ECO:0000313" key="3">
    <source>
        <dbReference type="Proteomes" id="UP000294843"/>
    </source>
</evidence>
<protein>
    <submittedName>
        <fullName evidence="2">DUF2512 family protein</fullName>
    </submittedName>
</protein>
<feature type="transmembrane region" description="Helical" evidence="1">
    <location>
        <begin position="34"/>
        <end position="56"/>
    </location>
</feature>
<feature type="transmembrane region" description="Helical" evidence="1">
    <location>
        <begin position="7"/>
        <end position="28"/>
    </location>
</feature>
<reference evidence="2 3" key="1">
    <citation type="submission" date="2019-01" db="EMBL/GenBank/DDBJ databases">
        <title>Draft genome sequences of the type strains of six Macrococcus species.</title>
        <authorList>
            <person name="Mazhar S."/>
            <person name="Altermann E."/>
            <person name="Hill C."/>
            <person name="Mcauliffe O."/>
        </authorList>
    </citation>
    <scope>NUCLEOTIDE SEQUENCE [LARGE SCALE GENOMIC DNA]</scope>
    <source>
        <strain evidence="2 3">ATCC 51825</strain>
    </source>
</reference>
<keyword evidence="1" id="KW-0812">Transmembrane</keyword>
<keyword evidence="1" id="KW-0472">Membrane</keyword>
<evidence type="ECO:0000313" key="2">
    <source>
        <dbReference type="EMBL" id="TDM15765.1"/>
    </source>
</evidence>